<name>A0A066XKE7_COLSU</name>
<sequence length="360" mass="40714">MASNNAGTEPVADPIRADPAVEDDNDPAEIQRLVAVPHKEGGLERDRSDEFAISLLTSSTASVTDSVRDYRQLHGRTYTQKTNVWTPNDEQQNDALDFKYGQDEVDTRGLGVHYWVTDFLGDRLFVAPIGDNPQKVLDLGTGTGIWAIDFADQFPSADVIGIDISPIQPSWVPPNCRFQIDDFEQPWTFSDSFDFIHARNLEGCIADLPNFFRQIYDNTRPGGWFEIMEFDPEARSQSLGDLDEDHIFKRWYSYLETASTKMGKPHGNAAKGRLSKGLREAGFVDVVERKWTIPIGAWPARPDMKKLGICNLEYIEQALEGFGLFLLKEALGFSYEQVQLTLAEMRSALRNPKNLPFYYM</sequence>
<dbReference type="Proteomes" id="UP000027238">
    <property type="component" value="Unassembled WGS sequence"/>
</dbReference>
<comment type="similarity">
    <text evidence="1">Belongs to the methyltransferase superfamily. LaeA methyltransferase family.</text>
</comment>
<keyword evidence="3" id="KW-0489">Methyltransferase</keyword>
<dbReference type="OrthoDB" id="2013972at2759"/>
<protein>
    <submittedName>
        <fullName evidence="3">Putative methyltransferase domain-containing protein</fullName>
    </submittedName>
</protein>
<keyword evidence="3" id="KW-0808">Transferase</keyword>
<gene>
    <name evidence="3" type="ORF">CSUB01_04717</name>
</gene>
<evidence type="ECO:0000313" key="3">
    <source>
        <dbReference type="EMBL" id="KDN66176.1"/>
    </source>
</evidence>
<dbReference type="eggNOG" id="ENOG502QSKG">
    <property type="taxonomic scope" value="Eukaryota"/>
</dbReference>
<feature type="region of interest" description="Disordered" evidence="2">
    <location>
        <begin position="1"/>
        <end position="29"/>
    </location>
</feature>
<dbReference type="SUPFAM" id="SSF53335">
    <property type="entry name" value="S-adenosyl-L-methionine-dependent methyltransferases"/>
    <property type="match status" value="1"/>
</dbReference>
<dbReference type="HOGENOM" id="CLU_010595_0_0_1"/>
<dbReference type="OMA" id="HYWVTDF"/>
<dbReference type="Gene3D" id="3.40.50.150">
    <property type="entry name" value="Vaccinia Virus protein VP39"/>
    <property type="match status" value="1"/>
</dbReference>
<accession>A0A066XKE7</accession>
<dbReference type="GO" id="GO:0032259">
    <property type="term" value="P:methylation"/>
    <property type="evidence" value="ECO:0007669"/>
    <property type="project" value="UniProtKB-KW"/>
</dbReference>
<evidence type="ECO:0000256" key="1">
    <source>
        <dbReference type="ARBA" id="ARBA00038158"/>
    </source>
</evidence>
<dbReference type="EMBL" id="JMSE01000964">
    <property type="protein sequence ID" value="KDN66176.1"/>
    <property type="molecule type" value="Genomic_DNA"/>
</dbReference>
<organism evidence="3 4">
    <name type="scientific">Colletotrichum sublineola</name>
    <name type="common">Sorghum anthracnose fungus</name>
    <dbReference type="NCBI Taxonomy" id="1173701"/>
    <lineage>
        <taxon>Eukaryota</taxon>
        <taxon>Fungi</taxon>
        <taxon>Dikarya</taxon>
        <taxon>Ascomycota</taxon>
        <taxon>Pezizomycotina</taxon>
        <taxon>Sordariomycetes</taxon>
        <taxon>Hypocreomycetidae</taxon>
        <taxon>Glomerellales</taxon>
        <taxon>Glomerellaceae</taxon>
        <taxon>Colletotrichum</taxon>
        <taxon>Colletotrichum graminicola species complex</taxon>
    </lineage>
</organism>
<reference evidence="4" key="1">
    <citation type="journal article" date="2014" name="Genome Announc.">
        <title>Draft genome sequence of Colletotrichum sublineola, a destructive pathogen of cultivated sorghum.</title>
        <authorList>
            <person name="Baroncelli R."/>
            <person name="Sanz-Martin J.M."/>
            <person name="Rech G.E."/>
            <person name="Sukno S.A."/>
            <person name="Thon M.R."/>
        </authorList>
    </citation>
    <scope>NUCLEOTIDE SEQUENCE [LARGE SCALE GENOMIC DNA]</scope>
    <source>
        <strain evidence="4">TX430BB</strain>
    </source>
</reference>
<dbReference type="PANTHER" id="PTHR43591:SF24">
    <property type="entry name" value="2-METHOXY-6-POLYPRENYL-1,4-BENZOQUINOL METHYLASE, MITOCHONDRIAL"/>
    <property type="match status" value="1"/>
</dbReference>
<proteinExistence type="inferred from homology"/>
<dbReference type="Pfam" id="PF13489">
    <property type="entry name" value="Methyltransf_23"/>
    <property type="match status" value="1"/>
</dbReference>
<dbReference type="CDD" id="cd02440">
    <property type="entry name" value="AdoMet_MTases"/>
    <property type="match status" value="1"/>
</dbReference>
<dbReference type="STRING" id="1173701.A0A066XKE7"/>
<dbReference type="GO" id="GO:0008168">
    <property type="term" value="F:methyltransferase activity"/>
    <property type="evidence" value="ECO:0007669"/>
    <property type="project" value="UniProtKB-KW"/>
</dbReference>
<keyword evidence="4" id="KW-1185">Reference proteome</keyword>
<evidence type="ECO:0000256" key="2">
    <source>
        <dbReference type="SAM" id="MobiDB-lite"/>
    </source>
</evidence>
<evidence type="ECO:0000313" key="4">
    <source>
        <dbReference type="Proteomes" id="UP000027238"/>
    </source>
</evidence>
<dbReference type="AlphaFoldDB" id="A0A066XKE7"/>
<comment type="caution">
    <text evidence="3">The sequence shown here is derived from an EMBL/GenBank/DDBJ whole genome shotgun (WGS) entry which is preliminary data.</text>
</comment>
<dbReference type="PANTHER" id="PTHR43591">
    <property type="entry name" value="METHYLTRANSFERASE"/>
    <property type="match status" value="1"/>
</dbReference>
<dbReference type="InterPro" id="IPR029063">
    <property type="entry name" value="SAM-dependent_MTases_sf"/>
</dbReference>